<evidence type="ECO:0000313" key="2">
    <source>
        <dbReference type="Proteomes" id="UP000269221"/>
    </source>
</evidence>
<protein>
    <submittedName>
        <fullName evidence="1">Uncharacterized protein</fullName>
    </submittedName>
</protein>
<dbReference type="EMBL" id="QRBI01000095">
    <property type="protein sequence ID" value="RMC19095.1"/>
    <property type="molecule type" value="Genomic_DNA"/>
</dbReference>
<dbReference type="AlphaFoldDB" id="A0A3M0L116"/>
<organism evidence="1 2">
    <name type="scientific">Hirundo rustica rustica</name>
    <dbReference type="NCBI Taxonomy" id="333673"/>
    <lineage>
        <taxon>Eukaryota</taxon>
        <taxon>Metazoa</taxon>
        <taxon>Chordata</taxon>
        <taxon>Craniata</taxon>
        <taxon>Vertebrata</taxon>
        <taxon>Euteleostomi</taxon>
        <taxon>Archelosauria</taxon>
        <taxon>Archosauria</taxon>
        <taxon>Dinosauria</taxon>
        <taxon>Saurischia</taxon>
        <taxon>Theropoda</taxon>
        <taxon>Coelurosauria</taxon>
        <taxon>Aves</taxon>
        <taxon>Neognathae</taxon>
        <taxon>Neoaves</taxon>
        <taxon>Telluraves</taxon>
        <taxon>Australaves</taxon>
        <taxon>Passeriformes</taxon>
        <taxon>Sylvioidea</taxon>
        <taxon>Hirundinidae</taxon>
        <taxon>Hirundo</taxon>
    </lineage>
</organism>
<proteinExistence type="predicted"/>
<dbReference type="OrthoDB" id="10590041at2759"/>
<name>A0A3M0L116_HIRRU</name>
<gene>
    <name evidence="1" type="ORF">DUI87_03699</name>
</gene>
<comment type="caution">
    <text evidence="1">The sequence shown here is derived from an EMBL/GenBank/DDBJ whole genome shotgun (WGS) entry which is preliminary data.</text>
</comment>
<keyword evidence="2" id="KW-1185">Reference proteome</keyword>
<reference evidence="1 2" key="1">
    <citation type="submission" date="2018-07" db="EMBL/GenBank/DDBJ databases">
        <title>A high quality draft genome assembly of the barn swallow (H. rustica rustica).</title>
        <authorList>
            <person name="Formenti G."/>
            <person name="Chiara M."/>
            <person name="Poveda L."/>
            <person name="Francoijs K.-J."/>
            <person name="Bonisoli-Alquati A."/>
            <person name="Canova L."/>
            <person name="Gianfranceschi L."/>
            <person name="Horner D.S."/>
            <person name="Saino N."/>
        </authorList>
    </citation>
    <scope>NUCLEOTIDE SEQUENCE [LARGE SCALE GENOMIC DNA]</scope>
    <source>
        <strain evidence="1">Chelidonia</strain>
        <tissue evidence="1">Blood</tissue>
    </source>
</reference>
<dbReference type="Proteomes" id="UP000269221">
    <property type="component" value="Unassembled WGS sequence"/>
</dbReference>
<sequence>MLCLMHPRKKLSLLAARALLAHVQLARTPRCLSMALLSSISFSSLSIHPGLPHPRSRIQHFPLLKFIWSVIAQTPDLSRSLLQGLPPLEGVNISQFCIICKPAQYPIQSCVQVIYEDVEEQRAEDGALKNPSSDRFPVGFTPFSVTLCS</sequence>
<evidence type="ECO:0000313" key="1">
    <source>
        <dbReference type="EMBL" id="RMC19095.1"/>
    </source>
</evidence>
<accession>A0A3M0L116</accession>